<dbReference type="Proteomes" id="UP000011864">
    <property type="component" value="Chromosome"/>
</dbReference>
<accession>K7A8A5</accession>
<evidence type="ECO:0000313" key="2">
    <source>
        <dbReference type="Proteomes" id="UP000011864"/>
    </source>
</evidence>
<dbReference type="EMBL" id="CP003837">
    <property type="protein sequence ID" value="AGH43263.1"/>
    <property type="molecule type" value="Genomic_DNA"/>
</dbReference>
<dbReference type="HOGENOM" id="CLU_3255310_0_0_6"/>
<sequence>MKQHTLKRTIKTLKRRDKALKNKPAKQNNDAIHSSFFTTIAT</sequence>
<name>K7A8A5_9ALTE</name>
<protein>
    <submittedName>
        <fullName evidence="1">Uncharacterized protein</fullName>
    </submittedName>
</protein>
<dbReference type="KEGG" id="gps:C427_1154"/>
<keyword evidence="2" id="KW-1185">Reference proteome</keyword>
<dbReference type="AlphaFoldDB" id="K7A8A5"/>
<evidence type="ECO:0000313" key="1">
    <source>
        <dbReference type="EMBL" id="AGH43263.1"/>
    </source>
</evidence>
<dbReference type="PATRIC" id="fig|1129794.4.peg.1144"/>
<reference evidence="1 2" key="1">
    <citation type="journal article" date="2013" name="Genome Announc.">
        <title>Complete Genome Sequence of Glaciecola psychrophila Strain 170T.</title>
        <authorList>
            <person name="Yin J."/>
            <person name="Chen J."/>
            <person name="Liu G."/>
            <person name="Yu Y."/>
            <person name="Song L."/>
            <person name="Wang X."/>
            <person name="Qu X."/>
        </authorList>
    </citation>
    <scope>NUCLEOTIDE SEQUENCE [LARGE SCALE GENOMIC DNA]</scope>
    <source>
        <strain evidence="1 2">170</strain>
    </source>
</reference>
<gene>
    <name evidence="1" type="ORF">C427_1154</name>
</gene>
<proteinExistence type="predicted"/>
<organism evidence="1 2">
    <name type="scientific">Paraglaciecola psychrophila 170</name>
    <dbReference type="NCBI Taxonomy" id="1129794"/>
    <lineage>
        <taxon>Bacteria</taxon>
        <taxon>Pseudomonadati</taxon>
        <taxon>Pseudomonadota</taxon>
        <taxon>Gammaproteobacteria</taxon>
        <taxon>Alteromonadales</taxon>
        <taxon>Alteromonadaceae</taxon>
        <taxon>Paraglaciecola</taxon>
    </lineage>
</organism>